<dbReference type="InterPro" id="IPR026367">
    <property type="entry name" value="FxsC_C"/>
</dbReference>
<organism evidence="2 3">
    <name type="scientific">Asanoa ishikariensis</name>
    <dbReference type="NCBI Taxonomy" id="137265"/>
    <lineage>
        <taxon>Bacteria</taxon>
        <taxon>Bacillati</taxon>
        <taxon>Actinomycetota</taxon>
        <taxon>Actinomycetes</taxon>
        <taxon>Micromonosporales</taxon>
        <taxon>Micromonosporaceae</taxon>
        <taxon>Asanoa</taxon>
    </lineage>
</organism>
<reference evidence="3" key="1">
    <citation type="submission" date="2016-10" db="EMBL/GenBank/DDBJ databases">
        <authorList>
            <person name="Varghese N."/>
            <person name="Submissions S."/>
        </authorList>
    </citation>
    <scope>NUCLEOTIDE SEQUENCE [LARGE SCALE GENOMIC DNA]</scope>
    <source>
        <strain evidence="3">DSM 44718</strain>
    </source>
</reference>
<dbReference type="InterPro" id="IPR035897">
    <property type="entry name" value="Toll_tir_struct_dom_sf"/>
</dbReference>
<dbReference type="AlphaFoldDB" id="A0A1H3UMR1"/>
<feature type="compositionally biased region" description="Polar residues" evidence="1">
    <location>
        <begin position="393"/>
        <end position="403"/>
    </location>
</feature>
<dbReference type="Gene3D" id="3.40.50.10140">
    <property type="entry name" value="Toll/interleukin-1 receptor homology (TIR) domain"/>
    <property type="match status" value="1"/>
</dbReference>
<protein>
    <submittedName>
        <fullName evidence="2">FxsC C-terminal domain-containing protein</fullName>
    </submittedName>
</protein>
<name>A0A1H3UMR1_9ACTN</name>
<keyword evidence="3" id="KW-1185">Reference proteome</keyword>
<evidence type="ECO:0000313" key="2">
    <source>
        <dbReference type="EMBL" id="SDZ63566.1"/>
    </source>
</evidence>
<dbReference type="EMBL" id="FNQB01000005">
    <property type="protein sequence ID" value="SDZ63566.1"/>
    <property type="molecule type" value="Genomic_DNA"/>
</dbReference>
<sequence>MGASDAQSRAGGDSGIYFYLSYAHSPPTPDGVGTDRPVEAFFDDLSRAVQLRSRPGRASVGFSGQHVPAGADWNAVVTGALGAAQVFIPLYSPRYFKGAWMTRERRAFAERVAATGQDPVDRIMPVRWIPMETWDQTPETRRALQFGSDVPEYAAEGMRALCMVGLYREPYERLLDKLAVGIVDLAERSPLPPVSGRYLGPFLDQPTEETTAAPFVVAVTAPIASHLPPRRAPGSYGTVSSQWRPFAQSQERPIGEYGVNLVERLGLRASLASYSSRSEIFASAPALLLIDPWVAGQPDGINVLRAALKDLPEWVVPLVIADRDDPQHSERGDRLAGEVMTMLQMARPTRAERVAGLKEFTDIVPGLVVRAKRTHLKQAQAFPPQSARLTRPTLRQQRPMSTG</sequence>
<feature type="region of interest" description="Disordered" evidence="1">
    <location>
        <begin position="379"/>
        <end position="403"/>
    </location>
</feature>
<gene>
    <name evidence="2" type="ORF">SAMN05421684_7544</name>
</gene>
<dbReference type="NCBIfam" id="NF040588">
    <property type="entry name" value="FxsC_Nterm"/>
    <property type="match status" value="1"/>
</dbReference>
<evidence type="ECO:0000256" key="1">
    <source>
        <dbReference type="SAM" id="MobiDB-lite"/>
    </source>
</evidence>
<proteinExistence type="predicted"/>
<dbReference type="NCBIfam" id="TIGR04276">
    <property type="entry name" value="FxsC_Cterm"/>
    <property type="match status" value="1"/>
</dbReference>
<dbReference type="InterPro" id="IPR047603">
    <property type="entry name" value="FxsC_N"/>
</dbReference>
<evidence type="ECO:0000313" key="3">
    <source>
        <dbReference type="Proteomes" id="UP000199632"/>
    </source>
</evidence>
<dbReference type="RefSeq" id="WP_090803027.1">
    <property type="nucleotide sequence ID" value="NZ_BOND01000033.1"/>
</dbReference>
<dbReference type="Proteomes" id="UP000199632">
    <property type="component" value="Unassembled WGS sequence"/>
</dbReference>
<dbReference type="OrthoDB" id="9150238at2"/>
<dbReference type="STRING" id="137265.SAMN05421684_7544"/>
<accession>A0A1H3UMR1</accession>